<protein>
    <submittedName>
        <fullName evidence="2">Uncharacterized protein</fullName>
    </submittedName>
</protein>
<evidence type="ECO:0000313" key="3">
    <source>
        <dbReference type="Proteomes" id="UP001057375"/>
    </source>
</evidence>
<dbReference type="SUPFAM" id="SSF48371">
    <property type="entry name" value="ARM repeat"/>
    <property type="match status" value="1"/>
</dbReference>
<accession>A0ABQ5KIV8</accession>
<proteinExistence type="predicted"/>
<organism evidence="2 3">
    <name type="scientific">Aduncisulcus paluster</name>
    <dbReference type="NCBI Taxonomy" id="2918883"/>
    <lineage>
        <taxon>Eukaryota</taxon>
        <taxon>Metamonada</taxon>
        <taxon>Carpediemonas-like organisms</taxon>
        <taxon>Aduncisulcus</taxon>
    </lineage>
</organism>
<dbReference type="EMBL" id="BQXS01009989">
    <property type="protein sequence ID" value="GKT32448.1"/>
    <property type="molecule type" value="Genomic_DNA"/>
</dbReference>
<feature type="non-terminal residue" evidence="2">
    <location>
        <position position="419"/>
    </location>
</feature>
<dbReference type="InterPro" id="IPR042236">
    <property type="entry name" value="PI3K_accessory_sf"/>
</dbReference>
<feature type="region of interest" description="Disordered" evidence="1">
    <location>
        <begin position="339"/>
        <end position="397"/>
    </location>
</feature>
<dbReference type="InterPro" id="IPR016024">
    <property type="entry name" value="ARM-type_fold"/>
</dbReference>
<sequence length="419" mass="47096">MDKAGDIVSNFERLFDYYEQERSHQRSQVHARGDSTYKKHIPFDEDMAGFGMEAALIRGVPWMERALARTVERWNSIRHIIGDDETKSSSESVELHSTCSQDVIDKSCDELLSNTSQLSFILNQSQISKSELASLSSKSDYDQLFEKSSSILHDQSTFDSIDLLSLRSTYPDQSLPSTTAQSDLPSHLYNPQSLPHPLSLPLNLFSDPSFPLPNLSEGVAAQLCSDPRFESDPRHLTPSFKNKQHILSLISAPSDSYSQKDYILIWRFRYYISLHTPPQSLLLFLRSVPSWTKPAVVAEAKKVVSHWRRLPSISWLLELLGLEWMKKIGHGLNISTDRKDQKTAQGWNKTQNKDDVTTSARSIISTTSDSEQPQPASTLPSSSSASSSSSSSSSSTPSTRWVMYLVLFALEHCRDSELS</sequence>
<evidence type="ECO:0000256" key="1">
    <source>
        <dbReference type="SAM" id="MobiDB-lite"/>
    </source>
</evidence>
<comment type="caution">
    <text evidence="2">The sequence shown here is derived from an EMBL/GenBank/DDBJ whole genome shotgun (WGS) entry which is preliminary data.</text>
</comment>
<gene>
    <name evidence="2" type="ORF">ADUPG1_006608</name>
</gene>
<evidence type="ECO:0000313" key="2">
    <source>
        <dbReference type="EMBL" id="GKT32448.1"/>
    </source>
</evidence>
<reference evidence="2" key="1">
    <citation type="submission" date="2022-03" db="EMBL/GenBank/DDBJ databases">
        <title>Draft genome sequence of Aduncisulcus paluster, a free-living microaerophilic Fornicata.</title>
        <authorList>
            <person name="Yuyama I."/>
            <person name="Kume K."/>
            <person name="Tamura T."/>
            <person name="Inagaki Y."/>
            <person name="Hashimoto T."/>
        </authorList>
    </citation>
    <scope>NUCLEOTIDE SEQUENCE</scope>
    <source>
        <strain evidence="2">NY0171</strain>
    </source>
</reference>
<name>A0ABQ5KIV8_9EUKA</name>
<dbReference type="Proteomes" id="UP001057375">
    <property type="component" value="Unassembled WGS sequence"/>
</dbReference>
<feature type="compositionally biased region" description="Low complexity" evidence="1">
    <location>
        <begin position="357"/>
        <end position="397"/>
    </location>
</feature>
<keyword evidence="3" id="KW-1185">Reference proteome</keyword>
<dbReference type="Gene3D" id="1.25.40.70">
    <property type="entry name" value="Phosphatidylinositol 3-kinase, accessory domain (PIK)"/>
    <property type="match status" value="1"/>
</dbReference>